<gene>
    <name evidence="2" type="ORF">RCOM_2125520</name>
</gene>
<dbReference type="InParanoid" id="B9TMN7"/>
<protein>
    <submittedName>
        <fullName evidence="2">Uncharacterized protein</fullName>
    </submittedName>
</protein>
<reference evidence="3" key="1">
    <citation type="journal article" date="2010" name="Nat. Biotechnol.">
        <title>Draft genome sequence of the oilseed species Ricinus communis.</title>
        <authorList>
            <person name="Chan A.P."/>
            <person name="Crabtree J."/>
            <person name="Zhao Q."/>
            <person name="Lorenzi H."/>
            <person name="Orvis J."/>
            <person name="Puiu D."/>
            <person name="Melake-Berhan A."/>
            <person name="Jones K.M."/>
            <person name="Redman J."/>
            <person name="Chen G."/>
            <person name="Cahoon E.B."/>
            <person name="Gedil M."/>
            <person name="Stanke M."/>
            <person name="Haas B.J."/>
            <person name="Wortman J.R."/>
            <person name="Fraser-Liggett C.M."/>
            <person name="Ravel J."/>
            <person name="Rabinowicz P.D."/>
        </authorList>
    </citation>
    <scope>NUCLEOTIDE SEQUENCE [LARGE SCALE GENOMIC DNA]</scope>
    <source>
        <strain evidence="3">cv. Hale</strain>
    </source>
</reference>
<organism evidence="2 3">
    <name type="scientific">Ricinus communis</name>
    <name type="common">Castor bean</name>
    <dbReference type="NCBI Taxonomy" id="3988"/>
    <lineage>
        <taxon>Eukaryota</taxon>
        <taxon>Viridiplantae</taxon>
        <taxon>Streptophyta</taxon>
        <taxon>Embryophyta</taxon>
        <taxon>Tracheophyta</taxon>
        <taxon>Spermatophyta</taxon>
        <taxon>Magnoliopsida</taxon>
        <taxon>eudicotyledons</taxon>
        <taxon>Gunneridae</taxon>
        <taxon>Pentapetalae</taxon>
        <taxon>rosids</taxon>
        <taxon>fabids</taxon>
        <taxon>Malpighiales</taxon>
        <taxon>Euphorbiaceae</taxon>
        <taxon>Acalyphoideae</taxon>
        <taxon>Acalypheae</taxon>
        <taxon>Ricinus</taxon>
    </lineage>
</organism>
<keyword evidence="3" id="KW-1185">Reference proteome</keyword>
<dbReference type="AlphaFoldDB" id="B9TMN7"/>
<evidence type="ECO:0000256" key="1">
    <source>
        <dbReference type="SAM" id="MobiDB-lite"/>
    </source>
</evidence>
<dbReference type="EMBL" id="EQ989606">
    <property type="protein sequence ID" value="EEF22877.1"/>
    <property type="molecule type" value="Genomic_DNA"/>
</dbReference>
<dbReference type="Proteomes" id="UP000008311">
    <property type="component" value="Unassembled WGS sequence"/>
</dbReference>
<proteinExistence type="predicted"/>
<evidence type="ECO:0000313" key="3">
    <source>
        <dbReference type="Proteomes" id="UP000008311"/>
    </source>
</evidence>
<sequence length="252" mass="27521">MTSSRLFGRCCVVQISWPSWRNAPSTLTRCRYTSGSTDRVSPIRLQPHCNEGFGLKPNSSKYINSHRCSWSSRPRASMILPARSNAFWLRFFLNCSGGEAARKWCRPPTAPTRPTLAVAVASTSAAAPYGAPRTALPTQACSNAGAIAPRCSNAPRTRQPSLAASVPDSTARCPGTHPTPWMRMENAHIPQRPTVGIGQHQAFHGSDSCSNPRPSLLKIWKDYLARFTTGIDQSCQSESEKCYADRLGNIAT</sequence>
<evidence type="ECO:0000313" key="2">
    <source>
        <dbReference type="EMBL" id="EEF22877.1"/>
    </source>
</evidence>
<accession>B9TMN7</accession>
<name>B9TMN7_RICCO</name>
<feature type="region of interest" description="Disordered" evidence="1">
    <location>
        <begin position="152"/>
        <end position="173"/>
    </location>
</feature>